<feature type="region of interest" description="Disordered" evidence="1">
    <location>
        <begin position="89"/>
        <end position="133"/>
    </location>
</feature>
<reference evidence="2 3" key="1">
    <citation type="submission" date="2024-09" db="EMBL/GenBank/DDBJ databases">
        <title>Rethinking Asexuality: The Enigmatic Case of Functional Sexual Genes in Lepraria (Stereocaulaceae).</title>
        <authorList>
            <person name="Doellman M."/>
            <person name="Sun Y."/>
            <person name="Barcenas-Pena A."/>
            <person name="Lumbsch H.T."/>
            <person name="Grewe F."/>
        </authorList>
    </citation>
    <scope>NUCLEOTIDE SEQUENCE [LARGE SCALE GENOMIC DNA]</scope>
    <source>
        <strain evidence="2 3">Grewe 0041</strain>
    </source>
</reference>
<protein>
    <submittedName>
        <fullName evidence="2">Uncharacterized protein</fullName>
    </submittedName>
</protein>
<feature type="compositionally biased region" description="Polar residues" evidence="1">
    <location>
        <begin position="310"/>
        <end position="321"/>
    </location>
</feature>
<feature type="region of interest" description="Disordered" evidence="1">
    <location>
        <begin position="1"/>
        <end position="52"/>
    </location>
</feature>
<feature type="compositionally biased region" description="Basic and acidic residues" evidence="1">
    <location>
        <begin position="20"/>
        <end position="29"/>
    </location>
</feature>
<comment type="caution">
    <text evidence="2">The sequence shown here is derived from an EMBL/GenBank/DDBJ whole genome shotgun (WGS) entry which is preliminary data.</text>
</comment>
<dbReference type="EMBL" id="JBHFEH010000028">
    <property type="protein sequence ID" value="KAL2052299.1"/>
    <property type="molecule type" value="Genomic_DNA"/>
</dbReference>
<evidence type="ECO:0000313" key="2">
    <source>
        <dbReference type="EMBL" id="KAL2052299.1"/>
    </source>
</evidence>
<gene>
    <name evidence="2" type="ORF">ABVK25_007458</name>
</gene>
<feature type="region of interest" description="Disordered" evidence="1">
    <location>
        <begin position="480"/>
        <end position="571"/>
    </location>
</feature>
<feature type="compositionally biased region" description="Basic and acidic residues" evidence="1">
    <location>
        <begin position="492"/>
        <end position="506"/>
    </location>
</feature>
<organism evidence="2 3">
    <name type="scientific">Lepraria finkii</name>
    <dbReference type="NCBI Taxonomy" id="1340010"/>
    <lineage>
        <taxon>Eukaryota</taxon>
        <taxon>Fungi</taxon>
        <taxon>Dikarya</taxon>
        <taxon>Ascomycota</taxon>
        <taxon>Pezizomycotina</taxon>
        <taxon>Lecanoromycetes</taxon>
        <taxon>OSLEUM clade</taxon>
        <taxon>Lecanoromycetidae</taxon>
        <taxon>Lecanorales</taxon>
        <taxon>Lecanorineae</taxon>
        <taxon>Stereocaulaceae</taxon>
        <taxon>Lepraria</taxon>
    </lineage>
</organism>
<sequence>MAPNLLSSQSPNACVVNKANSEKPREPRNRGSRTLTEEVASSGRQDSLGELPAQISDLFDAMPSTGVQECQKPLDEVPAKTTERFGAIIPSQAQENPVEPPESCASHTPSTDTLATDKSNNTGIQTRSEDGILSPRAIPANLANPFNSWRDVSGTEWHDSEISPLRKVRPKTSTVEKLGFLVERGWVGMDVFGKAYNDRHISDKITTKSHIHHARVKYRSRSSGDEARPIMLPLHNQSRHTLHPRRPVSLMTRLHYFISDPPQKCRVFSLQHLTRLRSSQSQNFQPDTISPTHSLTRRSGEQDRKAINHFLSSGNTVSPSKQRPAAHKNEQQGQSSESISLALSLRRASTNTTLSTRSAKRPTSWFKKYRFLPKLVDSDNPPLLWDFLQGQSKGTAIDKVKSNAQHDAPLHLDRYPQDASKAQKLDDGGREDEDGETSVLEAPETTSVQRYKVVASPQQTDKQNQWEQFQIRAKNSRVFGLQGTDSEASIDSQERKPVGELEHFTEYSHNPLPEHSPPRSKRPSKTNSTDRTYATAASPEQRLREPTQLSTMSSQTSTPTTPSKATPRWFA</sequence>
<keyword evidence="3" id="KW-1185">Reference proteome</keyword>
<accession>A0ABR4B371</accession>
<feature type="compositionally biased region" description="Polar residues" evidence="1">
    <location>
        <begin position="277"/>
        <end position="294"/>
    </location>
</feature>
<feature type="region of interest" description="Disordered" evidence="1">
    <location>
        <begin position="408"/>
        <end position="445"/>
    </location>
</feature>
<dbReference type="Proteomes" id="UP001590951">
    <property type="component" value="Unassembled WGS sequence"/>
</dbReference>
<feature type="compositionally biased region" description="Polar residues" evidence="1">
    <location>
        <begin position="105"/>
        <end position="126"/>
    </location>
</feature>
<feature type="region of interest" description="Disordered" evidence="1">
    <location>
        <begin position="277"/>
        <end position="339"/>
    </location>
</feature>
<name>A0ABR4B371_9LECA</name>
<feature type="compositionally biased region" description="Basic and acidic residues" evidence="1">
    <location>
        <begin position="408"/>
        <end position="428"/>
    </location>
</feature>
<proteinExistence type="predicted"/>
<evidence type="ECO:0000313" key="3">
    <source>
        <dbReference type="Proteomes" id="UP001590951"/>
    </source>
</evidence>
<feature type="compositionally biased region" description="Polar residues" evidence="1">
    <location>
        <begin position="1"/>
        <end position="12"/>
    </location>
</feature>
<feature type="compositionally biased region" description="Low complexity" evidence="1">
    <location>
        <begin position="546"/>
        <end position="571"/>
    </location>
</feature>
<evidence type="ECO:0000256" key="1">
    <source>
        <dbReference type="SAM" id="MobiDB-lite"/>
    </source>
</evidence>